<dbReference type="GO" id="GO:0003677">
    <property type="term" value="F:DNA binding"/>
    <property type="evidence" value="ECO:0007669"/>
    <property type="project" value="UniProtKB-UniRule"/>
</dbReference>
<proteinExistence type="predicted"/>
<sequence length="132" mass="15124">MENNLFGFLIDNDIQLDIPHKRLIRISTISSGKMGKAVLFGSIELSEVTLRLLVFILQHEKGERLSKDEIFKYVWEDANLSSSNQRLWQAINELRLKLSSLGLPHDFILNTRGAGYSLNSPDVTPLFYKNFN</sequence>
<evidence type="ECO:0000313" key="4">
    <source>
        <dbReference type="EMBL" id="MBC3212039.1"/>
    </source>
</evidence>
<reference evidence="4" key="1">
    <citation type="submission" date="2020-08" db="EMBL/GenBank/DDBJ databases">
        <title>Food and environmental bacterial isolates.</title>
        <authorList>
            <person name="Richter L."/>
            <person name="Du Plessis E.M."/>
            <person name="Duvenage S."/>
            <person name="Allam M."/>
            <person name="Korsten L."/>
        </authorList>
    </citation>
    <scope>NUCLEOTIDE SEQUENCE</scope>
    <source>
        <strain evidence="4">UPMP2127</strain>
    </source>
</reference>
<keyword evidence="1 2" id="KW-0238">DNA-binding</keyword>
<organism evidence="4 5">
    <name type="scientific">Serratia fonticola</name>
    <dbReference type="NCBI Taxonomy" id="47917"/>
    <lineage>
        <taxon>Bacteria</taxon>
        <taxon>Pseudomonadati</taxon>
        <taxon>Pseudomonadota</taxon>
        <taxon>Gammaproteobacteria</taxon>
        <taxon>Enterobacterales</taxon>
        <taxon>Yersiniaceae</taxon>
        <taxon>Serratia</taxon>
    </lineage>
</organism>
<dbReference type="GO" id="GO:0000160">
    <property type="term" value="P:phosphorelay signal transduction system"/>
    <property type="evidence" value="ECO:0007669"/>
    <property type="project" value="InterPro"/>
</dbReference>
<dbReference type="SUPFAM" id="SSF46894">
    <property type="entry name" value="C-terminal effector domain of the bipartite response regulators"/>
    <property type="match status" value="1"/>
</dbReference>
<dbReference type="RefSeq" id="WP_071681685.1">
    <property type="nucleotide sequence ID" value="NZ_CP040182.1"/>
</dbReference>
<comment type="caution">
    <text evidence="4">The sequence shown here is derived from an EMBL/GenBank/DDBJ whole genome shotgun (WGS) entry which is preliminary data.</text>
</comment>
<evidence type="ECO:0000313" key="5">
    <source>
        <dbReference type="Proteomes" id="UP000659084"/>
    </source>
</evidence>
<dbReference type="Proteomes" id="UP000659084">
    <property type="component" value="Unassembled WGS sequence"/>
</dbReference>
<name>A0AAW3WMT5_SERFO</name>
<dbReference type="GO" id="GO:0006355">
    <property type="term" value="P:regulation of DNA-templated transcription"/>
    <property type="evidence" value="ECO:0007669"/>
    <property type="project" value="InterPro"/>
</dbReference>
<dbReference type="SMART" id="SM00862">
    <property type="entry name" value="Trans_reg_C"/>
    <property type="match status" value="1"/>
</dbReference>
<dbReference type="InterPro" id="IPR016032">
    <property type="entry name" value="Sig_transdc_resp-reg_C-effctor"/>
</dbReference>
<evidence type="ECO:0000256" key="1">
    <source>
        <dbReference type="ARBA" id="ARBA00023125"/>
    </source>
</evidence>
<evidence type="ECO:0000259" key="3">
    <source>
        <dbReference type="PROSITE" id="PS51755"/>
    </source>
</evidence>
<dbReference type="PROSITE" id="PS51755">
    <property type="entry name" value="OMPR_PHOB"/>
    <property type="match status" value="1"/>
</dbReference>
<dbReference type="InterPro" id="IPR001867">
    <property type="entry name" value="OmpR/PhoB-type_DNA-bd"/>
</dbReference>
<dbReference type="EMBL" id="JACNYO010000005">
    <property type="protein sequence ID" value="MBC3212039.1"/>
    <property type="molecule type" value="Genomic_DNA"/>
</dbReference>
<dbReference type="Gene3D" id="1.10.10.10">
    <property type="entry name" value="Winged helix-like DNA-binding domain superfamily/Winged helix DNA-binding domain"/>
    <property type="match status" value="1"/>
</dbReference>
<dbReference type="Pfam" id="PF00486">
    <property type="entry name" value="Trans_reg_C"/>
    <property type="match status" value="1"/>
</dbReference>
<gene>
    <name evidence="4" type="ORF">H8J20_07795</name>
</gene>
<feature type="DNA-binding region" description="OmpR/PhoB-type" evidence="2">
    <location>
        <begin position="6"/>
        <end position="120"/>
    </location>
</feature>
<dbReference type="AlphaFoldDB" id="A0AAW3WMT5"/>
<accession>A0AAW3WMT5</accession>
<protein>
    <submittedName>
        <fullName evidence="4">Winged helix-turn-helix domain-containing protein</fullName>
    </submittedName>
</protein>
<evidence type="ECO:0000256" key="2">
    <source>
        <dbReference type="PROSITE-ProRule" id="PRU01091"/>
    </source>
</evidence>
<feature type="domain" description="OmpR/PhoB-type" evidence="3">
    <location>
        <begin position="6"/>
        <end position="120"/>
    </location>
</feature>
<dbReference type="InterPro" id="IPR036388">
    <property type="entry name" value="WH-like_DNA-bd_sf"/>
</dbReference>